<evidence type="ECO:0000313" key="8">
    <source>
        <dbReference type="EMBL" id="KAG5511901.1"/>
    </source>
</evidence>
<evidence type="ECO:0000313" key="9">
    <source>
        <dbReference type="Proteomes" id="UP000674318"/>
    </source>
</evidence>
<dbReference type="InterPro" id="IPR000791">
    <property type="entry name" value="Gpr1/Fun34/SatP-like"/>
</dbReference>
<dbReference type="Proteomes" id="UP000674318">
    <property type="component" value="Chromosome 3"/>
</dbReference>
<dbReference type="Pfam" id="PF01184">
    <property type="entry name" value="Gpr1_Fun34_YaaH"/>
    <property type="match status" value="1"/>
</dbReference>
<keyword evidence="3 7" id="KW-0812">Transmembrane</keyword>
<dbReference type="PANTHER" id="PTHR30178">
    <property type="entry name" value="INNER MEMBRANE PROTEIN YAAH"/>
    <property type="match status" value="1"/>
</dbReference>
<dbReference type="GO" id="GO:0071422">
    <property type="term" value="P:succinate transmembrane transport"/>
    <property type="evidence" value="ECO:0007669"/>
    <property type="project" value="TreeGrafter"/>
</dbReference>
<evidence type="ECO:0000256" key="1">
    <source>
        <dbReference type="ARBA" id="ARBA00004141"/>
    </source>
</evidence>
<dbReference type="InterPro" id="IPR047623">
    <property type="entry name" value="SatP"/>
</dbReference>
<feature type="transmembrane region" description="Helical" evidence="7">
    <location>
        <begin position="148"/>
        <end position="168"/>
    </location>
</feature>
<evidence type="ECO:0000256" key="6">
    <source>
        <dbReference type="SAM" id="MobiDB-lite"/>
    </source>
</evidence>
<dbReference type="NCBIfam" id="NF038013">
    <property type="entry name" value="AceTr_1"/>
    <property type="match status" value="1"/>
</dbReference>
<accession>A0A836LLQ0</accession>
<organism evidence="8 9">
    <name type="scientific">Porcisia hertigi</name>
    <dbReference type="NCBI Taxonomy" id="2761500"/>
    <lineage>
        <taxon>Eukaryota</taxon>
        <taxon>Discoba</taxon>
        <taxon>Euglenozoa</taxon>
        <taxon>Kinetoplastea</taxon>
        <taxon>Metakinetoplastina</taxon>
        <taxon>Trypanosomatida</taxon>
        <taxon>Trypanosomatidae</taxon>
        <taxon>Leishmaniinae</taxon>
        <taxon>Porcisia</taxon>
    </lineage>
</organism>
<keyword evidence="5 7" id="KW-0472">Membrane</keyword>
<feature type="transmembrane region" description="Helical" evidence="7">
    <location>
        <begin position="241"/>
        <end position="260"/>
    </location>
</feature>
<dbReference type="AlphaFoldDB" id="A0A836LLQ0"/>
<dbReference type="GeneID" id="94293734"/>
<dbReference type="RefSeq" id="XP_067759857.1">
    <property type="nucleotide sequence ID" value="XM_067903657.1"/>
</dbReference>
<dbReference type="OrthoDB" id="3648309at2759"/>
<feature type="compositionally biased region" description="Polar residues" evidence="6">
    <location>
        <begin position="66"/>
        <end position="75"/>
    </location>
</feature>
<evidence type="ECO:0000256" key="2">
    <source>
        <dbReference type="ARBA" id="ARBA00005587"/>
    </source>
</evidence>
<dbReference type="GO" id="GO:0015360">
    <property type="term" value="F:acetate:proton symporter activity"/>
    <property type="evidence" value="ECO:0007669"/>
    <property type="project" value="TreeGrafter"/>
</dbReference>
<gene>
    <name evidence="8" type="ORF">JKF63_07726</name>
</gene>
<proteinExistence type="inferred from homology"/>
<feature type="transmembrane region" description="Helical" evidence="7">
    <location>
        <begin position="217"/>
        <end position="234"/>
    </location>
</feature>
<dbReference type="EMBL" id="JAFJZO010000003">
    <property type="protein sequence ID" value="KAG5511901.1"/>
    <property type="molecule type" value="Genomic_DNA"/>
</dbReference>
<evidence type="ECO:0000256" key="5">
    <source>
        <dbReference type="ARBA" id="ARBA00023136"/>
    </source>
</evidence>
<protein>
    <submittedName>
        <fullName evidence="8">Uncharacterized protein</fullName>
    </submittedName>
</protein>
<feature type="transmembrane region" description="Helical" evidence="7">
    <location>
        <begin position="272"/>
        <end position="294"/>
    </location>
</feature>
<dbReference type="KEGG" id="phet:94293734"/>
<reference evidence="8 9" key="1">
    <citation type="submission" date="2021-02" db="EMBL/GenBank/DDBJ databases">
        <title>Porcisia hertigi Genome sequencing and assembly.</title>
        <authorList>
            <person name="Almutairi H."/>
            <person name="Gatherer D."/>
        </authorList>
    </citation>
    <scope>NUCLEOTIDE SEQUENCE [LARGE SCALE GENOMIC DNA]</scope>
    <source>
        <strain evidence="8 9">C119</strain>
    </source>
</reference>
<comment type="similarity">
    <text evidence="2">Belongs to the acetate uptake transporter (AceTr) (TC 2.A.96) family.</text>
</comment>
<feature type="compositionally biased region" description="Polar residues" evidence="6">
    <location>
        <begin position="33"/>
        <end position="46"/>
    </location>
</feature>
<evidence type="ECO:0000256" key="7">
    <source>
        <dbReference type="SAM" id="Phobius"/>
    </source>
</evidence>
<evidence type="ECO:0000256" key="3">
    <source>
        <dbReference type="ARBA" id="ARBA00022692"/>
    </source>
</evidence>
<comment type="subcellular location">
    <subcellularLocation>
        <location evidence="1">Membrane</location>
        <topology evidence="1">Multi-pass membrane protein</topology>
    </subcellularLocation>
</comment>
<evidence type="ECO:0000256" key="4">
    <source>
        <dbReference type="ARBA" id="ARBA00022989"/>
    </source>
</evidence>
<sequence length="324" mass="34890">MPRTDGEKVETVKNAGQRTSADKNPDPADSAMMQRSIQGLSTQSMANEALSKCPSSVPGGDADLGSTESMSQNANKGGGRQRRGDDPATRLERLREKRRHLRDLQDWEYQVAATPARRANSVLLGHYSFSFAFILLGLHYTGRFPLDTVLVASLLCIGGGPQLIAGLLSWTQGSTFAYVSCLAYGVFFLALACMWLLPSASSQPNLEVQAVSGPVTGTLYCIWAFVSFFLMLCTPAMSVGLLVKSIMTTLSLLSLAGGLMANNQVATHAGGYLAIIAGATSFYLFFAGILNEVWDAQLLPTGSMTKIFDAVAHRQRARNDNEHP</sequence>
<name>A0A836LLQ0_9TRYP</name>
<dbReference type="PANTHER" id="PTHR30178:SF3">
    <property type="entry name" value="SUCCINATE-ACETATE_PROTON SYMPORTER SATP"/>
    <property type="match status" value="1"/>
</dbReference>
<feature type="region of interest" description="Disordered" evidence="6">
    <location>
        <begin position="1"/>
        <end position="89"/>
    </location>
</feature>
<feature type="compositionally biased region" description="Basic and acidic residues" evidence="6">
    <location>
        <begin position="1"/>
        <end position="11"/>
    </location>
</feature>
<keyword evidence="4 7" id="KW-1133">Transmembrane helix</keyword>
<feature type="transmembrane region" description="Helical" evidence="7">
    <location>
        <begin position="122"/>
        <end position="142"/>
    </location>
</feature>
<feature type="transmembrane region" description="Helical" evidence="7">
    <location>
        <begin position="175"/>
        <end position="197"/>
    </location>
</feature>
<dbReference type="GO" id="GO:0005886">
    <property type="term" value="C:plasma membrane"/>
    <property type="evidence" value="ECO:0007669"/>
    <property type="project" value="TreeGrafter"/>
</dbReference>
<comment type="caution">
    <text evidence="8">The sequence shown here is derived from an EMBL/GenBank/DDBJ whole genome shotgun (WGS) entry which is preliminary data.</text>
</comment>
<keyword evidence="9" id="KW-1185">Reference proteome</keyword>